<dbReference type="PANTHER" id="PTHR39428">
    <property type="entry name" value="F420H(2)-DEPENDENT QUINONE REDUCTASE RV1261C"/>
    <property type="match status" value="1"/>
</dbReference>
<organism evidence="4 5">
    <name type="scientific">Actinomadura violacea</name>
    <dbReference type="NCBI Taxonomy" id="2819934"/>
    <lineage>
        <taxon>Bacteria</taxon>
        <taxon>Bacillati</taxon>
        <taxon>Actinomycetota</taxon>
        <taxon>Actinomycetes</taxon>
        <taxon>Streptosporangiales</taxon>
        <taxon>Thermomonosporaceae</taxon>
        <taxon>Actinomadura</taxon>
    </lineage>
</organism>
<name>A0ABS3S6L6_9ACTN</name>
<evidence type="ECO:0000256" key="1">
    <source>
        <dbReference type="ARBA" id="ARBA00008710"/>
    </source>
</evidence>
<comment type="similarity">
    <text evidence="1">Belongs to the F420H(2)-dependent quinone reductase family.</text>
</comment>
<evidence type="ECO:0000256" key="3">
    <source>
        <dbReference type="SAM" id="MobiDB-lite"/>
    </source>
</evidence>
<proteinExistence type="inferred from homology"/>
<dbReference type="Gene3D" id="2.30.110.10">
    <property type="entry name" value="Electron Transport, Fmn-binding Protein, Chain A"/>
    <property type="match status" value="1"/>
</dbReference>
<feature type="compositionally biased region" description="Low complexity" evidence="3">
    <location>
        <begin position="154"/>
        <end position="173"/>
    </location>
</feature>
<dbReference type="EMBL" id="JAGEPF010000031">
    <property type="protein sequence ID" value="MBO2463899.1"/>
    <property type="molecule type" value="Genomic_DNA"/>
</dbReference>
<dbReference type="InterPro" id="IPR012349">
    <property type="entry name" value="Split_barrel_FMN-bd"/>
</dbReference>
<dbReference type="Proteomes" id="UP000680206">
    <property type="component" value="Unassembled WGS sequence"/>
</dbReference>
<dbReference type="RefSeq" id="WP_208249906.1">
    <property type="nucleotide sequence ID" value="NZ_JAGEPF010000031.1"/>
</dbReference>
<reference evidence="4 5" key="1">
    <citation type="submission" date="2021-03" db="EMBL/GenBank/DDBJ databases">
        <title>Actinomadura violae sp. nov., isolated from lichen in Thailand.</title>
        <authorList>
            <person name="Kanchanasin P."/>
            <person name="Saeng-In P."/>
            <person name="Phongsopitanun W."/>
            <person name="Yuki M."/>
            <person name="Kudo T."/>
            <person name="Ohkuma M."/>
            <person name="Tanasupawat S."/>
        </authorList>
    </citation>
    <scope>NUCLEOTIDE SEQUENCE [LARGE SCALE GENOMIC DNA]</scope>
    <source>
        <strain evidence="4 5">LCR2-06</strain>
    </source>
</reference>
<sequence>MTAPENEIFDSPTPWVADHIRAYLETGGVQGHLYQGWPTLLLTTRGRRSGKLRRTALIYGRDRDRYLLVASNGGAERHPAWYLNLTVTPTVSLQVGPDHFTATARTATAEEKPRLWQIVTELFPQYAKYQEESARELPLVILTPQVPPGDRTGPSRPARPWTPTSTTPPSRQTCYGAAPTERPWTARPN</sequence>
<keyword evidence="5" id="KW-1185">Reference proteome</keyword>
<accession>A0ABS3S6L6</accession>
<feature type="region of interest" description="Disordered" evidence="3">
    <location>
        <begin position="145"/>
        <end position="189"/>
    </location>
</feature>
<evidence type="ECO:0000313" key="5">
    <source>
        <dbReference type="Proteomes" id="UP000680206"/>
    </source>
</evidence>
<dbReference type="PANTHER" id="PTHR39428:SF1">
    <property type="entry name" value="F420H(2)-DEPENDENT QUINONE REDUCTASE RV1261C"/>
    <property type="match status" value="1"/>
</dbReference>
<gene>
    <name evidence="4" type="ORF">J4709_40655</name>
</gene>
<protein>
    <submittedName>
        <fullName evidence="4">Nitroreductase family deazaflavin-dependent oxidoreductase</fullName>
    </submittedName>
</protein>
<dbReference type="InterPro" id="IPR004378">
    <property type="entry name" value="F420H2_quin_Rdtase"/>
</dbReference>
<comment type="caution">
    <text evidence="4">The sequence shown here is derived from an EMBL/GenBank/DDBJ whole genome shotgun (WGS) entry which is preliminary data.</text>
</comment>
<dbReference type="NCBIfam" id="TIGR00026">
    <property type="entry name" value="hi_GC_TIGR00026"/>
    <property type="match status" value="1"/>
</dbReference>
<evidence type="ECO:0000256" key="2">
    <source>
        <dbReference type="ARBA" id="ARBA00049106"/>
    </source>
</evidence>
<evidence type="ECO:0000313" key="4">
    <source>
        <dbReference type="EMBL" id="MBO2463899.1"/>
    </source>
</evidence>
<dbReference type="Pfam" id="PF04075">
    <property type="entry name" value="F420H2_quin_red"/>
    <property type="match status" value="1"/>
</dbReference>
<comment type="catalytic activity">
    <reaction evidence="2">
        <text>oxidized coenzyme F420-(gamma-L-Glu)(n) + a quinol + H(+) = reduced coenzyme F420-(gamma-L-Glu)(n) + a quinone</text>
        <dbReference type="Rhea" id="RHEA:39663"/>
        <dbReference type="Rhea" id="RHEA-COMP:12939"/>
        <dbReference type="Rhea" id="RHEA-COMP:14378"/>
        <dbReference type="ChEBI" id="CHEBI:15378"/>
        <dbReference type="ChEBI" id="CHEBI:24646"/>
        <dbReference type="ChEBI" id="CHEBI:132124"/>
        <dbReference type="ChEBI" id="CHEBI:133980"/>
        <dbReference type="ChEBI" id="CHEBI:139511"/>
    </reaction>
</comment>